<accession>A0AB37UBA9</accession>
<name>A0AB37UBA9_9CYAN</name>
<evidence type="ECO:0000313" key="1">
    <source>
        <dbReference type="EMBL" id="RUT04475.1"/>
    </source>
</evidence>
<sequence length="227" mass="26483">MKFWQRLRTPLLIFTFVNVLFVSSRVLLDSNIGKRKVTPFTFPATVPLPQWQQVASQPLPDRIVEQEPYGKVAFPGRRYQYKQNDLLLDVDARYELNTVGDGQQAIADNLNLSFPTNQSPLQIRHNPQLGYYAVFVHQQRAYLNACINSRGGSTFTPSQFDANRLRYDFQFPRIALWLLGRQELRDNRCIWTHLSLPLKQPTSEAYSTLEQAWFSSYKWWSSRLPPI</sequence>
<evidence type="ECO:0000313" key="2">
    <source>
        <dbReference type="Proteomes" id="UP000282574"/>
    </source>
</evidence>
<organism evidence="1 2">
    <name type="scientific">Chroococcidiopsis cubana SAG 39.79</name>
    <dbReference type="NCBI Taxonomy" id="388085"/>
    <lineage>
        <taxon>Bacteria</taxon>
        <taxon>Bacillati</taxon>
        <taxon>Cyanobacteriota</taxon>
        <taxon>Cyanophyceae</taxon>
        <taxon>Chroococcidiopsidales</taxon>
        <taxon>Chroococcidiopsidaceae</taxon>
        <taxon>Chroococcidiopsis</taxon>
    </lineage>
</organism>
<reference evidence="1 2" key="1">
    <citation type="journal article" date="2019" name="Genome Biol. Evol.">
        <title>Day and night: Metabolic profiles and evolutionary relationships of six axenic non-marine cyanobacteria.</title>
        <authorList>
            <person name="Will S.E."/>
            <person name="Henke P."/>
            <person name="Boedeker C."/>
            <person name="Huang S."/>
            <person name="Brinkmann H."/>
            <person name="Rohde M."/>
            <person name="Jarek M."/>
            <person name="Friedl T."/>
            <person name="Seufert S."/>
            <person name="Schumacher M."/>
            <person name="Overmann J."/>
            <person name="Neumann-Schaal M."/>
            <person name="Petersen J."/>
        </authorList>
    </citation>
    <scope>NUCLEOTIDE SEQUENCE [LARGE SCALE GENOMIC DNA]</scope>
    <source>
        <strain evidence="1 2">SAG 39.79</strain>
    </source>
</reference>
<dbReference type="AlphaFoldDB" id="A0AB37UBA9"/>
<dbReference type="Proteomes" id="UP000282574">
    <property type="component" value="Unassembled WGS sequence"/>
</dbReference>
<gene>
    <name evidence="1" type="ORF">DSM107010_58030</name>
</gene>
<comment type="caution">
    <text evidence="1">The sequence shown here is derived from an EMBL/GenBank/DDBJ whole genome shotgun (WGS) entry which is preliminary data.</text>
</comment>
<dbReference type="RefSeq" id="WP_106171295.1">
    <property type="nucleotide sequence ID" value="NZ_JAVKZF010000001.1"/>
</dbReference>
<protein>
    <recommendedName>
        <fullName evidence="3">Cyanoexosortase A system-associated protein</fullName>
    </recommendedName>
</protein>
<keyword evidence="2" id="KW-1185">Reference proteome</keyword>
<evidence type="ECO:0008006" key="3">
    <source>
        <dbReference type="Google" id="ProtNLM"/>
    </source>
</evidence>
<dbReference type="InterPro" id="IPR026411">
    <property type="entry name" value="Cyanosort_A_assoc"/>
</dbReference>
<dbReference type="NCBIfam" id="TIGR04153">
    <property type="entry name" value="cyanosortA_assc"/>
    <property type="match status" value="1"/>
</dbReference>
<dbReference type="EMBL" id="RSCK01000087">
    <property type="protein sequence ID" value="RUT04475.1"/>
    <property type="molecule type" value="Genomic_DNA"/>
</dbReference>
<proteinExistence type="predicted"/>